<evidence type="ECO:0000313" key="3">
    <source>
        <dbReference type="EMBL" id="SKB55737.1"/>
    </source>
</evidence>
<dbReference type="Proteomes" id="UP000190044">
    <property type="component" value="Unassembled WGS sequence"/>
</dbReference>
<protein>
    <recommendedName>
        <fullName evidence="5">Lipoprotein</fullName>
    </recommendedName>
</protein>
<dbReference type="AlphaFoldDB" id="A0A1T5C8I7"/>
<feature type="region of interest" description="Disordered" evidence="1">
    <location>
        <begin position="149"/>
        <end position="179"/>
    </location>
</feature>
<reference evidence="4" key="1">
    <citation type="submission" date="2017-02" db="EMBL/GenBank/DDBJ databases">
        <authorList>
            <person name="Varghese N."/>
            <person name="Submissions S."/>
        </authorList>
    </citation>
    <scope>NUCLEOTIDE SEQUENCE [LARGE SCALE GENOMIC DNA]</scope>
    <source>
        <strain evidence="4">R11H</strain>
    </source>
</reference>
<keyword evidence="2" id="KW-0732">Signal</keyword>
<proteinExistence type="predicted"/>
<keyword evidence="4" id="KW-1185">Reference proteome</keyword>
<evidence type="ECO:0000256" key="1">
    <source>
        <dbReference type="SAM" id="MobiDB-lite"/>
    </source>
</evidence>
<feature type="signal peptide" evidence="2">
    <location>
        <begin position="1"/>
        <end position="17"/>
    </location>
</feature>
<dbReference type="RefSeq" id="WP_079638361.1">
    <property type="nucleotide sequence ID" value="NZ_FUYP01000009.1"/>
</dbReference>
<evidence type="ECO:0008006" key="5">
    <source>
        <dbReference type="Google" id="ProtNLM"/>
    </source>
</evidence>
<evidence type="ECO:0000256" key="2">
    <source>
        <dbReference type="SAM" id="SignalP"/>
    </source>
</evidence>
<dbReference type="PROSITE" id="PS51257">
    <property type="entry name" value="PROKAR_LIPOPROTEIN"/>
    <property type="match status" value="1"/>
</dbReference>
<evidence type="ECO:0000313" key="4">
    <source>
        <dbReference type="Proteomes" id="UP000190044"/>
    </source>
</evidence>
<gene>
    <name evidence="3" type="ORF">SAMN06295937_100935</name>
</gene>
<dbReference type="EMBL" id="FUYP01000009">
    <property type="protein sequence ID" value="SKB55737.1"/>
    <property type="molecule type" value="Genomic_DNA"/>
</dbReference>
<sequence>MTTRPTSAFLNTFVAAAALLVAGCGSKSEKEVASGTYTDPETGETAEYKVTSDDGEAGNVTIKTADGEVSFGGGAAHAKLPAGIAPYPGARMTGGLSSSGKDGNAGMASFEVKGKAADVIAHFRKQVEAQGMKVTSEITADQTMMFAAQKADDDKSGMQFTATQEGDQVRGSVTYGHRR</sequence>
<name>A0A1T5C8I7_9SPHN</name>
<feature type="chain" id="PRO_5013092192" description="Lipoprotein" evidence="2">
    <location>
        <begin position="18"/>
        <end position="179"/>
    </location>
</feature>
<dbReference type="OrthoDB" id="7594608at2"/>
<accession>A0A1T5C8I7</accession>
<organism evidence="3 4">
    <name type="scientific">Sphingopyxis flava</name>
    <dbReference type="NCBI Taxonomy" id="1507287"/>
    <lineage>
        <taxon>Bacteria</taxon>
        <taxon>Pseudomonadati</taxon>
        <taxon>Pseudomonadota</taxon>
        <taxon>Alphaproteobacteria</taxon>
        <taxon>Sphingomonadales</taxon>
        <taxon>Sphingomonadaceae</taxon>
        <taxon>Sphingopyxis</taxon>
    </lineage>
</organism>